<dbReference type="Proteomes" id="UP001324427">
    <property type="component" value="Unassembled WGS sequence"/>
</dbReference>
<name>A0AAV9JPS7_9PEZI</name>
<evidence type="ECO:0000313" key="2">
    <source>
        <dbReference type="EMBL" id="KAK4547604.1"/>
    </source>
</evidence>
<protein>
    <submittedName>
        <fullName evidence="2">Uncharacterized protein</fullName>
    </submittedName>
</protein>
<sequence>MKGSAVVQGLKAWASKLHPQLPLSSKESQRLLTALTSSFRQHLDEVHPRPATEDGRQKPGSGGASKTSTHAMHSSAALADKHLASVLMNPLLTKASGGVKKADQDFANAQVELQKNPAKDPISLLEEYHEKGAATVPIARLCLEIFTKSLDGLPEGMQQKETTECGAGRRTLLWLWKSEQYKQAAFVDDKTFISLLVPLLMKEGHEEYLWEWIQLDQALAEGESTAKHGRPMYHRYLWKGRLLSEMVNTKLGPPHRERKSADAALAIYSRGCKLKLSAPDGNHMEHLPLAQAATSLGRAFRASQQDYRCTDPKLYEEFIDTVVYSQDKVPEYNELQRADLWLQHPTKPRALPAFKFWQQLFNDPHPCWQRFGSFVRQGAMKVEGQKALNWYMMMVRATALLLEQGCSEEAAWMEGRILEVFPTSASKYLQRDLKRHREEQRERRQTVEPAVAERIPFPTFA</sequence>
<keyword evidence="3" id="KW-1185">Reference proteome</keyword>
<evidence type="ECO:0000313" key="3">
    <source>
        <dbReference type="Proteomes" id="UP001324427"/>
    </source>
</evidence>
<feature type="compositionally biased region" description="Basic and acidic residues" evidence="1">
    <location>
        <begin position="41"/>
        <end position="57"/>
    </location>
</feature>
<dbReference type="AlphaFoldDB" id="A0AAV9JPS7"/>
<organism evidence="2 3">
    <name type="scientific">Oleoguttula mirabilis</name>
    <dbReference type="NCBI Taxonomy" id="1507867"/>
    <lineage>
        <taxon>Eukaryota</taxon>
        <taxon>Fungi</taxon>
        <taxon>Dikarya</taxon>
        <taxon>Ascomycota</taxon>
        <taxon>Pezizomycotina</taxon>
        <taxon>Dothideomycetes</taxon>
        <taxon>Dothideomycetidae</taxon>
        <taxon>Mycosphaerellales</taxon>
        <taxon>Teratosphaeriaceae</taxon>
        <taxon>Oleoguttula</taxon>
    </lineage>
</organism>
<accession>A0AAV9JPS7</accession>
<reference evidence="2 3" key="1">
    <citation type="submission" date="2021-11" db="EMBL/GenBank/DDBJ databases">
        <title>Black yeast isolated from Biological Soil Crust.</title>
        <authorList>
            <person name="Kurbessoian T."/>
        </authorList>
    </citation>
    <scope>NUCLEOTIDE SEQUENCE [LARGE SCALE GENOMIC DNA]</scope>
    <source>
        <strain evidence="2 3">CCFEE 5522</strain>
    </source>
</reference>
<comment type="caution">
    <text evidence="2">The sequence shown here is derived from an EMBL/GenBank/DDBJ whole genome shotgun (WGS) entry which is preliminary data.</text>
</comment>
<gene>
    <name evidence="2" type="ORF">LTR36_000561</name>
</gene>
<proteinExistence type="predicted"/>
<feature type="region of interest" description="Disordered" evidence="1">
    <location>
        <begin position="40"/>
        <end position="75"/>
    </location>
</feature>
<dbReference type="EMBL" id="JAVFHQ010000010">
    <property type="protein sequence ID" value="KAK4547604.1"/>
    <property type="molecule type" value="Genomic_DNA"/>
</dbReference>
<evidence type="ECO:0000256" key="1">
    <source>
        <dbReference type="SAM" id="MobiDB-lite"/>
    </source>
</evidence>